<dbReference type="Proteomes" id="UP001198374">
    <property type="component" value="Unassembled WGS sequence"/>
</dbReference>
<dbReference type="SUPFAM" id="SSF52833">
    <property type="entry name" value="Thioredoxin-like"/>
    <property type="match status" value="1"/>
</dbReference>
<keyword evidence="4" id="KW-0408">Iron</keyword>
<evidence type="ECO:0000256" key="6">
    <source>
        <dbReference type="ARBA" id="ARBA00034078"/>
    </source>
</evidence>
<reference evidence="8" key="1">
    <citation type="submission" date="2023-07" db="EMBL/GenBank/DDBJ databases">
        <title>FDA dAtabase for Regulatory Grade micrObial Sequences (FDA-ARGOS): Supporting development and validation of Infectious Disease Dx tests.</title>
        <authorList>
            <person name="Sproer C."/>
            <person name="Gronow S."/>
            <person name="Severitt S."/>
            <person name="Schroder I."/>
            <person name="Tallon L."/>
            <person name="Sadzewicz L."/>
            <person name="Zhao X."/>
            <person name="Boylan J."/>
            <person name="Ott S."/>
            <person name="Bowen H."/>
            <person name="Vavikolanu K."/>
            <person name="Hazen T."/>
            <person name="Aluvathingal J."/>
            <person name="Nadendla S."/>
            <person name="Lowell S."/>
            <person name="Myers T."/>
            <person name="Yan Y."/>
        </authorList>
    </citation>
    <scope>NUCLEOTIDE SEQUENCE [LARGE SCALE GENOMIC DNA]</scope>
    <source>
        <strain evidence="8">FDAARGOS_1538</strain>
    </source>
</reference>
<evidence type="ECO:0000256" key="1">
    <source>
        <dbReference type="ARBA" id="ARBA00010643"/>
    </source>
</evidence>
<accession>A0ABS7YX15</accession>
<comment type="similarity">
    <text evidence="1">Belongs to the complex I 24 kDa subunit family.</text>
</comment>
<dbReference type="Pfam" id="PF01257">
    <property type="entry name" value="2Fe-2S_thioredx"/>
    <property type="match status" value="1"/>
</dbReference>
<keyword evidence="3" id="KW-0479">Metal-binding</keyword>
<proteinExistence type="inferred from homology"/>
<dbReference type="PIRSF" id="PIRSF000216">
    <property type="entry name" value="NADH_DH_24kDa"/>
    <property type="match status" value="1"/>
</dbReference>
<gene>
    <name evidence="7" type="ORF">LDJ82_04625</name>
</gene>
<organism evidence="7 8">
    <name type="scientific">Anaerococcus degeneri</name>
    <dbReference type="NCBI Taxonomy" id="361500"/>
    <lineage>
        <taxon>Bacteria</taxon>
        <taxon>Bacillati</taxon>
        <taxon>Bacillota</taxon>
        <taxon>Tissierellia</taxon>
        <taxon>Tissierellales</taxon>
        <taxon>Peptoniphilaceae</taxon>
        <taxon>Anaerococcus</taxon>
    </lineage>
</organism>
<dbReference type="InterPro" id="IPR028431">
    <property type="entry name" value="NADP_DH_HndA-like"/>
</dbReference>
<dbReference type="PANTHER" id="PTHR43342:SF2">
    <property type="entry name" value="POTENTIAL NAD-REDUCING HYDROGENASE SUBUNIT"/>
    <property type="match status" value="1"/>
</dbReference>
<dbReference type="PANTHER" id="PTHR43342">
    <property type="entry name" value="NADH-QUINONE OXIDOREDUCTASE, E SUBUNIT"/>
    <property type="match status" value="1"/>
</dbReference>
<evidence type="ECO:0000256" key="5">
    <source>
        <dbReference type="ARBA" id="ARBA00023014"/>
    </source>
</evidence>
<dbReference type="Gene3D" id="1.10.10.1590">
    <property type="entry name" value="NADH-quinone oxidoreductase subunit E"/>
    <property type="match status" value="1"/>
</dbReference>
<sequence length="168" mass="18543">MSFCFKKDQDKYQEFIEFLDTNKDKKGAIMPILQKAQEIFSYIPEEIVDLMALRMGVHSSEIYGVASFYSQFSFIPKGEHEICVCLGTACYVKGSDKILADLEDELGIKVGETTPDGKISLAEARCIGECGIAPVLSIDSSRNIGNVTKGMAADIIKEVLEEKDEVEA</sequence>
<dbReference type="InterPro" id="IPR036249">
    <property type="entry name" value="Thioredoxin-like_sf"/>
</dbReference>
<dbReference type="RefSeq" id="WP_209772600.1">
    <property type="nucleotide sequence ID" value="NZ_JAGGLO010000002.1"/>
</dbReference>
<evidence type="ECO:0000256" key="3">
    <source>
        <dbReference type="ARBA" id="ARBA00022723"/>
    </source>
</evidence>
<protein>
    <submittedName>
        <fullName evidence="7">NAD(P)H-dependent oxidoreductase subunit E</fullName>
    </submittedName>
</protein>
<name>A0ABS7YX15_9FIRM</name>
<dbReference type="EMBL" id="JAIWIY010000001">
    <property type="protein sequence ID" value="MCA2096198.1"/>
    <property type="molecule type" value="Genomic_DNA"/>
</dbReference>
<comment type="caution">
    <text evidence="7">The sequence shown here is derived from an EMBL/GenBank/DDBJ whole genome shotgun (WGS) entry which is preliminary data.</text>
</comment>
<comment type="cofactor">
    <cofactor evidence="6">
        <name>[2Fe-2S] cluster</name>
        <dbReference type="ChEBI" id="CHEBI:190135"/>
    </cofactor>
</comment>
<dbReference type="CDD" id="cd03064">
    <property type="entry name" value="TRX_Fd_NuoE"/>
    <property type="match status" value="1"/>
</dbReference>
<dbReference type="Gene3D" id="3.40.30.10">
    <property type="entry name" value="Glutaredoxin"/>
    <property type="match status" value="1"/>
</dbReference>
<keyword evidence="2" id="KW-0001">2Fe-2S</keyword>
<evidence type="ECO:0000256" key="2">
    <source>
        <dbReference type="ARBA" id="ARBA00022714"/>
    </source>
</evidence>
<evidence type="ECO:0000313" key="7">
    <source>
        <dbReference type="EMBL" id="MCA2096198.1"/>
    </source>
</evidence>
<dbReference type="InterPro" id="IPR042128">
    <property type="entry name" value="NuoE_dom"/>
</dbReference>
<dbReference type="InterPro" id="IPR041921">
    <property type="entry name" value="NuoE_N"/>
</dbReference>
<evidence type="ECO:0000313" key="8">
    <source>
        <dbReference type="Proteomes" id="UP001198374"/>
    </source>
</evidence>
<keyword evidence="5" id="KW-0411">Iron-sulfur</keyword>
<keyword evidence="8" id="KW-1185">Reference proteome</keyword>
<evidence type="ECO:0000256" key="4">
    <source>
        <dbReference type="ARBA" id="ARBA00023004"/>
    </source>
</evidence>
<dbReference type="InterPro" id="IPR002023">
    <property type="entry name" value="NuoE-like"/>
</dbReference>